<protein>
    <submittedName>
        <fullName evidence="1">Uncharacterized protein</fullName>
    </submittedName>
</protein>
<proteinExistence type="predicted"/>
<reference evidence="1 2" key="1">
    <citation type="submission" date="2024-09" db="EMBL/GenBank/DDBJ databases">
        <authorList>
            <person name="Sun Q."/>
            <person name="Mori K."/>
        </authorList>
    </citation>
    <scope>NUCLEOTIDE SEQUENCE [LARGE SCALE GENOMIC DNA]</scope>
    <source>
        <strain evidence="1 2">CCM 7609</strain>
    </source>
</reference>
<name>A0ABV5FXE3_9MICC</name>
<dbReference type="Proteomes" id="UP001589575">
    <property type="component" value="Unassembled WGS sequence"/>
</dbReference>
<comment type="caution">
    <text evidence="1">The sequence shown here is derived from an EMBL/GenBank/DDBJ whole genome shotgun (WGS) entry which is preliminary data.</text>
</comment>
<accession>A0ABV5FXE3</accession>
<gene>
    <name evidence="1" type="ORF">ACFFX0_09120</name>
</gene>
<keyword evidence="2" id="KW-1185">Reference proteome</keyword>
<evidence type="ECO:0000313" key="2">
    <source>
        <dbReference type="Proteomes" id="UP001589575"/>
    </source>
</evidence>
<evidence type="ECO:0000313" key="1">
    <source>
        <dbReference type="EMBL" id="MFB9071346.1"/>
    </source>
</evidence>
<dbReference type="EMBL" id="JBHMFI010000001">
    <property type="protein sequence ID" value="MFB9071346.1"/>
    <property type="molecule type" value="Genomic_DNA"/>
</dbReference>
<organism evidence="1 2">
    <name type="scientific">Citricoccus parietis</name>
    <dbReference type="NCBI Taxonomy" id="592307"/>
    <lineage>
        <taxon>Bacteria</taxon>
        <taxon>Bacillati</taxon>
        <taxon>Actinomycetota</taxon>
        <taxon>Actinomycetes</taxon>
        <taxon>Micrococcales</taxon>
        <taxon>Micrococcaceae</taxon>
        <taxon>Citricoccus</taxon>
    </lineage>
</organism>
<sequence>MDVDALEVGRTVLRRQHQVRDDGVDVVLDTGLGVDAVLRLLAVHRELIVPLDARVRRGPATLQIADV</sequence>